<name>A0A382F5W7_9ZZZZ</name>
<dbReference type="InterPro" id="IPR046342">
    <property type="entry name" value="CBS_dom_sf"/>
</dbReference>
<reference evidence="3" key="1">
    <citation type="submission" date="2018-05" db="EMBL/GenBank/DDBJ databases">
        <authorList>
            <person name="Lanie J.A."/>
            <person name="Ng W.-L."/>
            <person name="Kazmierczak K.M."/>
            <person name="Andrzejewski T.M."/>
            <person name="Davidsen T.M."/>
            <person name="Wayne K.J."/>
            <person name="Tettelin H."/>
            <person name="Glass J.I."/>
            <person name="Rusch D."/>
            <person name="Podicherti R."/>
            <person name="Tsui H.-C.T."/>
            <person name="Winkler M.E."/>
        </authorList>
    </citation>
    <scope>NUCLEOTIDE SEQUENCE</scope>
</reference>
<evidence type="ECO:0000256" key="1">
    <source>
        <dbReference type="ARBA" id="ARBA00023122"/>
    </source>
</evidence>
<dbReference type="AlphaFoldDB" id="A0A382F5W7"/>
<dbReference type="InterPro" id="IPR051257">
    <property type="entry name" value="Diverse_CBS-Domain"/>
</dbReference>
<dbReference type="Pfam" id="PF00571">
    <property type="entry name" value="CBS"/>
    <property type="match status" value="1"/>
</dbReference>
<organism evidence="3">
    <name type="scientific">marine metagenome</name>
    <dbReference type="NCBI Taxonomy" id="408172"/>
    <lineage>
        <taxon>unclassified sequences</taxon>
        <taxon>metagenomes</taxon>
        <taxon>ecological metagenomes</taxon>
    </lineage>
</organism>
<evidence type="ECO:0000313" key="3">
    <source>
        <dbReference type="EMBL" id="SVB58089.1"/>
    </source>
</evidence>
<dbReference type="Gene3D" id="3.10.580.10">
    <property type="entry name" value="CBS-domain"/>
    <property type="match status" value="1"/>
</dbReference>
<protein>
    <recommendedName>
        <fullName evidence="2">CBS domain-containing protein</fullName>
    </recommendedName>
</protein>
<feature type="domain" description="CBS" evidence="2">
    <location>
        <begin position="6"/>
        <end position="66"/>
    </location>
</feature>
<feature type="non-terminal residue" evidence="3">
    <location>
        <position position="92"/>
    </location>
</feature>
<dbReference type="InterPro" id="IPR000644">
    <property type="entry name" value="CBS_dom"/>
</dbReference>
<sequence length="92" mass="10128">MNARSILEGKGFCVRYIAPDATVLEALRSMNKHKVGALMVLEKDLLVGVISERHCARRVMLKELPSETTLVSEIMATEPVQVGPEASLDECM</sequence>
<dbReference type="SUPFAM" id="SSF54631">
    <property type="entry name" value="CBS-domain pair"/>
    <property type="match status" value="1"/>
</dbReference>
<dbReference type="PROSITE" id="PS51371">
    <property type="entry name" value="CBS"/>
    <property type="match status" value="1"/>
</dbReference>
<dbReference type="EMBL" id="UINC01048043">
    <property type="protein sequence ID" value="SVB58089.1"/>
    <property type="molecule type" value="Genomic_DNA"/>
</dbReference>
<dbReference type="PANTHER" id="PTHR43080:SF2">
    <property type="entry name" value="CBS DOMAIN-CONTAINING PROTEIN"/>
    <property type="match status" value="1"/>
</dbReference>
<proteinExistence type="predicted"/>
<dbReference type="PANTHER" id="PTHR43080">
    <property type="entry name" value="CBS DOMAIN-CONTAINING PROTEIN CBSX3, MITOCHONDRIAL"/>
    <property type="match status" value="1"/>
</dbReference>
<gene>
    <name evidence="3" type="ORF">METZ01_LOCUS210943</name>
</gene>
<keyword evidence="1" id="KW-0129">CBS domain</keyword>
<accession>A0A382F5W7</accession>
<evidence type="ECO:0000259" key="2">
    <source>
        <dbReference type="PROSITE" id="PS51371"/>
    </source>
</evidence>